<dbReference type="AlphaFoldDB" id="A0A9D5KAJ7"/>
<proteinExistence type="predicted"/>
<evidence type="ECO:0008006" key="3">
    <source>
        <dbReference type="Google" id="ProtNLM"/>
    </source>
</evidence>
<dbReference type="Proteomes" id="UP000630660">
    <property type="component" value="Unassembled WGS sequence"/>
</dbReference>
<evidence type="ECO:0000313" key="1">
    <source>
        <dbReference type="EMBL" id="MBD3365553.1"/>
    </source>
</evidence>
<comment type="caution">
    <text evidence="1">The sequence shown here is derived from an EMBL/GenBank/DDBJ whole genome shotgun (WGS) entry which is preliminary data.</text>
</comment>
<dbReference type="EMBL" id="WJKJ01000335">
    <property type="protein sequence ID" value="MBD3365553.1"/>
    <property type="molecule type" value="Genomic_DNA"/>
</dbReference>
<name>A0A9D5KAJ7_UNCW3</name>
<reference evidence="1" key="1">
    <citation type="submission" date="2019-11" db="EMBL/GenBank/DDBJ databases">
        <title>Microbial mats filling the niche in hypersaline microbial mats.</title>
        <authorList>
            <person name="Wong H.L."/>
            <person name="Macleod F.I."/>
            <person name="White R.A. III"/>
            <person name="Burns B.P."/>
        </authorList>
    </citation>
    <scope>NUCLEOTIDE SEQUENCE</scope>
    <source>
        <strain evidence="1">Bin_327</strain>
    </source>
</reference>
<evidence type="ECO:0000313" key="2">
    <source>
        <dbReference type="Proteomes" id="UP000630660"/>
    </source>
</evidence>
<sequence>MNKHSHGSCCTPSHGSVCGCFGGHGVRRFFTPQEKKEYLEHYIRQLKKELAAAEEHLKDM</sequence>
<accession>A0A9D5KAJ7</accession>
<protein>
    <recommendedName>
        <fullName evidence="3">DUF5320 domain-containing protein</fullName>
    </recommendedName>
</protein>
<gene>
    <name evidence="1" type="ORF">GF359_10105</name>
</gene>
<organism evidence="1 2">
    <name type="scientific">candidate division WOR-3 bacterium</name>
    <dbReference type="NCBI Taxonomy" id="2052148"/>
    <lineage>
        <taxon>Bacteria</taxon>
        <taxon>Bacteria division WOR-3</taxon>
    </lineage>
</organism>
<dbReference type="PROSITE" id="PS51257">
    <property type="entry name" value="PROKAR_LIPOPROTEIN"/>
    <property type="match status" value="1"/>
</dbReference>